<accession>A0A1E3WK18</accession>
<protein>
    <submittedName>
        <fullName evidence="1">Uncharacterized protein</fullName>
    </submittedName>
</protein>
<evidence type="ECO:0000313" key="1">
    <source>
        <dbReference type="EMBL" id="ODS10101.1"/>
    </source>
</evidence>
<gene>
    <name evidence="1" type="ORF">VSF3289_00339</name>
</gene>
<dbReference type="RefSeq" id="WP_175422454.1">
    <property type="nucleotide sequence ID" value="NZ_MDCJ01000002.1"/>
</dbReference>
<dbReference type="EMBL" id="MDCJ01000002">
    <property type="protein sequence ID" value="ODS10101.1"/>
    <property type="molecule type" value="Genomic_DNA"/>
</dbReference>
<name>A0A1E3WK18_9VIBR</name>
<organism evidence="1 2">
    <name type="scientific">Vibrio scophthalmi</name>
    <dbReference type="NCBI Taxonomy" id="45658"/>
    <lineage>
        <taxon>Bacteria</taxon>
        <taxon>Pseudomonadati</taxon>
        <taxon>Pseudomonadota</taxon>
        <taxon>Gammaproteobacteria</taxon>
        <taxon>Vibrionales</taxon>
        <taxon>Vibrionaceae</taxon>
        <taxon>Vibrio</taxon>
    </lineage>
</organism>
<comment type="caution">
    <text evidence="1">The sequence shown here is derived from an EMBL/GenBank/DDBJ whole genome shotgun (WGS) entry which is preliminary data.</text>
</comment>
<dbReference type="Proteomes" id="UP000095131">
    <property type="component" value="Unassembled WGS sequence"/>
</dbReference>
<reference evidence="1 2" key="1">
    <citation type="submission" date="2016-08" db="EMBL/GenBank/DDBJ databases">
        <title>Genome sequencing of Vibrio scophthalmi strain FP3289, an isolated from Paralichthys olivaceus.</title>
        <authorList>
            <person name="Han H.-J."/>
        </authorList>
    </citation>
    <scope>NUCLEOTIDE SEQUENCE [LARGE SCALE GENOMIC DNA]</scope>
    <source>
        <strain evidence="1 2">FP3289</strain>
    </source>
</reference>
<sequence length="52" mass="5755">MEVIEVLAVALITGLSSSLTTVAALKTEINWIKNTQRDQESRIRKLEGKQNG</sequence>
<proteinExistence type="predicted"/>
<evidence type="ECO:0000313" key="2">
    <source>
        <dbReference type="Proteomes" id="UP000095131"/>
    </source>
</evidence>
<dbReference type="AlphaFoldDB" id="A0A1E3WK18"/>